<evidence type="ECO:0000313" key="3">
    <source>
        <dbReference type="EMBL" id="OQV13534.1"/>
    </source>
</evidence>
<feature type="region of interest" description="Disordered" evidence="1">
    <location>
        <begin position="71"/>
        <end position="105"/>
    </location>
</feature>
<gene>
    <name evidence="3" type="ORF">BV898_12279</name>
</gene>
<feature type="signal peptide" evidence="2">
    <location>
        <begin position="1"/>
        <end position="22"/>
    </location>
</feature>
<proteinExistence type="predicted"/>
<dbReference type="Proteomes" id="UP000192578">
    <property type="component" value="Unassembled WGS sequence"/>
</dbReference>
<feature type="chain" id="PRO_5013297596" evidence="2">
    <location>
        <begin position="23"/>
        <end position="105"/>
    </location>
</feature>
<dbReference type="AlphaFoldDB" id="A0A1W0WE97"/>
<keyword evidence="2" id="KW-0732">Signal</keyword>
<feature type="compositionally biased region" description="Basic and acidic residues" evidence="1">
    <location>
        <begin position="75"/>
        <end position="88"/>
    </location>
</feature>
<accession>A0A1W0WE97</accession>
<reference evidence="4" key="1">
    <citation type="submission" date="2017-01" db="EMBL/GenBank/DDBJ databases">
        <title>Comparative genomics of anhydrobiosis in the tardigrade Hypsibius dujardini.</title>
        <authorList>
            <person name="Yoshida Y."/>
            <person name="Koutsovoulos G."/>
            <person name="Laetsch D."/>
            <person name="Stevens L."/>
            <person name="Kumar S."/>
            <person name="Horikawa D."/>
            <person name="Ishino K."/>
            <person name="Komine S."/>
            <person name="Tomita M."/>
            <person name="Blaxter M."/>
            <person name="Arakawa K."/>
        </authorList>
    </citation>
    <scope>NUCLEOTIDE SEQUENCE [LARGE SCALE GENOMIC DNA]</scope>
    <source>
        <strain evidence="4">Z151</strain>
    </source>
</reference>
<comment type="caution">
    <text evidence="3">The sequence shown here is derived from an EMBL/GenBank/DDBJ whole genome shotgun (WGS) entry which is preliminary data.</text>
</comment>
<protein>
    <submittedName>
        <fullName evidence="3">Uncharacterized protein</fullName>
    </submittedName>
</protein>
<organism evidence="3 4">
    <name type="scientific">Hypsibius exemplaris</name>
    <name type="common">Freshwater tardigrade</name>
    <dbReference type="NCBI Taxonomy" id="2072580"/>
    <lineage>
        <taxon>Eukaryota</taxon>
        <taxon>Metazoa</taxon>
        <taxon>Ecdysozoa</taxon>
        <taxon>Tardigrada</taxon>
        <taxon>Eutardigrada</taxon>
        <taxon>Parachela</taxon>
        <taxon>Hypsibioidea</taxon>
        <taxon>Hypsibiidae</taxon>
        <taxon>Hypsibius</taxon>
    </lineage>
</organism>
<dbReference type="EMBL" id="MTYJ01000122">
    <property type="protein sequence ID" value="OQV13534.1"/>
    <property type="molecule type" value="Genomic_DNA"/>
</dbReference>
<evidence type="ECO:0000313" key="4">
    <source>
        <dbReference type="Proteomes" id="UP000192578"/>
    </source>
</evidence>
<evidence type="ECO:0000256" key="1">
    <source>
        <dbReference type="SAM" id="MobiDB-lite"/>
    </source>
</evidence>
<sequence>MERLTIWSGILILLLRLSCLESRSDLGGHSEVPRGQNHGMTLRKRFSTMRMRLPRRYRICLDLVPEADCPVTSSEDDKRHTPHMKHEAAPGPRFQGKNASFLIVS</sequence>
<name>A0A1W0WE97_HYPEX</name>
<evidence type="ECO:0000256" key="2">
    <source>
        <dbReference type="SAM" id="SignalP"/>
    </source>
</evidence>
<keyword evidence="4" id="KW-1185">Reference proteome</keyword>